<organism evidence="1 2">
    <name type="scientific">[Torrubiella] hemipterigena</name>
    <dbReference type="NCBI Taxonomy" id="1531966"/>
    <lineage>
        <taxon>Eukaryota</taxon>
        <taxon>Fungi</taxon>
        <taxon>Dikarya</taxon>
        <taxon>Ascomycota</taxon>
        <taxon>Pezizomycotina</taxon>
        <taxon>Sordariomycetes</taxon>
        <taxon>Hypocreomycetidae</taxon>
        <taxon>Hypocreales</taxon>
        <taxon>Clavicipitaceae</taxon>
        <taxon>Clavicipitaceae incertae sedis</taxon>
        <taxon>'Torrubiella' clade</taxon>
    </lineage>
</organism>
<reference evidence="1 2" key="1">
    <citation type="journal article" date="2015" name="Genome Announc.">
        <title>Draft Genome Sequence and Gene Annotation of the Entomopathogenic Fungus Verticillium hemipterigenum.</title>
        <authorList>
            <person name="Horn F."/>
            <person name="Habel A."/>
            <person name="Scharf D.H."/>
            <person name="Dworschak J."/>
            <person name="Brakhage A.A."/>
            <person name="Guthke R."/>
            <person name="Hertweck C."/>
            <person name="Linde J."/>
        </authorList>
    </citation>
    <scope>NUCLEOTIDE SEQUENCE [LARGE SCALE GENOMIC DNA]</scope>
</reference>
<proteinExistence type="predicted"/>
<protein>
    <submittedName>
        <fullName evidence="1">Uncharacterized protein</fullName>
    </submittedName>
</protein>
<sequence length="359" mass="39473">MSKLKLLLVGASGYIGGSILTSLVEANKDTHSFTISALIRDASHADTLKKLGVEAFIFKGLDDTVYLEKVSQDFDIVVNAASGWHTEAALAMIQGLGARKKSLGTEVHYLHISGTSNLTDRPHSVGYVETRTFSDEEDIYSYEKYRESFEVYPQRRNDIVVADAGEELQVRTYVIMAPIVHGIGTGPWNKVTFILNPRVDAAIVYGDWAVIGDGKTVWSHVHVQDLAAFYVVLLNHISSGHTGMAYGKKGIYFCESGQASHMQRTRDLADIGQRLGITTSNTVSSIGLEEAAQRWTGGLVPLAETSSGANSRSSAVMARKLGWVPQHGTDWTLDLEQSMAMYQKTASFKELWAKHRKTK</sequence>
<dbReference type="OrthoDB" id="10262413at2759"/>
<evidence type="ECO:0000313" key="1">
    <source>
        <dbReference type="EMBL" id="CEJ81437.1"/>
    </source>
</evidence>
<keyword evidence="2" id="KW-1185">Reference proteome</keyword>
<dbReference type="AlphaFoldDB" id="A0A0A1T544"/>
<dbReference type="STRING" id="1531966.A0A0A1T544"/>
<dbReference type="PANTHER" id="PTHR48079:SF6">
    <property type="entry name" value="NAD(P)-BINDING DOMAIN-CONTAINING PROTEIN-RELATED"/>
    <property type="match status" value="1"/>
</dbReference>
<accession>A0A0A1T544</accession>
<dbReference type="InterPro" id="IPR036291">
    <property type="entry name" value="NAD(P)-bd_dom_sf"/>
</dbReference>
<gene>
    <name evidence="1" type="ORF">VHEMI01559</name>
</gene>
<evidence type="ECO:0000313" key="2">
    <source>
        <dbReference type="Proteomes" id="UP000039046"/>
    </source>
</evidence>
<dbReference type="InterPro" id="IPR051783">
    <property type="entry name" value="NAD(P)-dependent_oxidoreduct"/>
</dbReference>
<dbReference type="Gene3D" id="3.40.50.720">
    <property type="entry name" value="NAD(P)-binding Rossmann-like Domain"/>
    <property type="match status" value="1"/>
</dbReference>
<dbReference type="HOGENOM" id="CLU_007383_12_0_1"/>
<dbReference type="GO" id="GO:0005737">
    <property type="term" value="C:cytoplasm"/>
    <property type="evidence" value="ECO:0007669"/>
    <property type="project" value="TreeGrafter"/>
</dbReference>
<name>A0A0A1T544_9HYPO</name>
<dbReference type="Proteomes" id="UP000039046">
    <property type="component" value="Unassembled WGS sequence"/>
</dbReference>
<dbReference type="GO" id="GO:0004029">
    <property type="term" value="F:aldehyde dehydrogenase (NAD+) activity"/>
    <property type="evidence" value="ECO:0007669"/>
    <property type="project" value="TreeGrafter"/>
</dbReference>
<dbReference type="EMBL" id="CDHN01000001">
    <property type="protein sequence ID" value="CEJ81437.1"/>
    <property type="molecule type" value="Genomic_DNA"/>
</dbReference>
<dbReference type="SUPFAM" id="SSF51735">
    <property type="entry name" value="NAD(P)-binding Rossmann-fold domains"/>
    <property type="match status" value="1"/>
</dbReference>
<dbReference type="PANTHER" id="PTHR48079">
    <property type="entry name" value="PROTEIN YEEZ"/>
    <property type="match status" value="1"/>
</dbReference>